<dbReference type="Proteomes" id="UP000298781">
    <property type="component" value="Chromosome"/>
</dbReference>
<dbReference type="InterPro" id="IPR036259">
    <property type="entry name" value="MFS_trans_sf"/>
</dbReference>
<dbReference type="OrthoDB" id="9783227at2"/>
<dbReference type="InterPro" id="IPR005828">
    <property type="entry name" value="MFS_sugar_transport-like"/>
</dbReference>
<keyword evidence="12" id="KW-1185">Reference proteome</keyword>
<dbReference type="PROSITE" id="PS50850">
    <property type="entry name" value="MFS"/>
    <property type="match status" value="1"/>
</dbReference>
<reference evidence="11 12" key="1">
    <citation type="submission" date="2019-04" db="EMBL/GenBank/DDBJ databases">
        <title>Phreatobacter aquaticus sp. nov.</title>
        <authorList>
            <person name="Choi A."/>
        </authorList>
    </citation>
    <scope>NUCLEOTIDE SEQUENCE [LARGE SCALE GENOMIC DNA]</scope>
    <source>
        <strain evidence="11 12">KCTC 52518</strain>
    </source>
</reference>
<comment type="similarity">
    <text evidence="2">Belongs to the major facilitator superfamily. Metabolite:H+ Symporter (MHS) family (TC 2.A.1.6) family.</text>
</comment>
<sequence length="425" mass="46013">MSAQDRVKSKKAVTAAVVGNVLEWYDFAVYAYVASIIARKFFPVQDEVTALLSAFLAYGLGFLARPLGGIVIGRMGDVSGRKNALLLTMFLMAVGTVMIGLLPTYESIGYLAPLLLVVARLLQGFSAGGEWGGSTAFIVEWAPKNQRGFYGSFQQMSVVAGLLLGSGVAALMNTVLTTPQMDDWGWRIPFLIGGILGPVGLYMRRTIEETPAYKAVAEGKVVAPSVDDHVSPWLLAGRAFGFTIVWTVCFYVLLNYMPTWTQRYMSLTASQALWANTIGLLALMVAIPIMGKLSDRFGRKPLLIACCLCFVIVPYPVFSYLLSGGVSLTSLIIVQVVFAVMISMFSGAGPAAIAEIFPTRNRSTWMTSGYALAVAIFGGFAPFISVWLISTFGSPIAHTYYLVAAAVVSTIVIWQLRETAFEDLQ</sequence>
<dbReference type="InterPro" id="IPR011701">
    <property type="entry name" value="MFS"/>
</dbReference>
<organism evidence="11 12">
    <name type="scientific">Phreatobacter stygius</name>
    <dbReference type="NCBI Taxonomy" id="1940610"/>
    <lineage>
        <taxon>Bacteria</taxon>
        <taxon>Pseudomonadati</taxon>
        <taxon>Pseudomonadota</taxon>
        <taxon>Alphaproteobacteria</taxon>
        <taxon>Hyphomicrobiales</taxon>
        <taxon>Phreatobacteraceae</taxon>
        <taxon>Phreatobacter</taxon>
    </lineage>
</organism>
<dbReference type="PANTHER" id="PTHR43528">
    <property type="entry name" value="ALPHA-KETOGLUTARATE PERMEASE"/>
    <property type="match status" value="1"/>
</dbReference>
<dbReference type="FunFam" id="1.20.1250.20:FF:000001">
    <property type="entry name" value="Dicarboxylate MFS transporter"/>
    <property type="match status" value="1"/>
</dbReference>
<keyword evidence="5 9" id="KW-0812">Transmembrane</keyword>
<dbReference type="Pfam" id="PF07690">
    <property type="entry name" value="MFS_1"/>
    <property type="match status" value="1"/>
</dbReference>
<dbReference type="GO" id="GO:0015293">
    <property type="term" value="F:symporter activity"/>
    <property type="evidence" value="ECO:0007669"/>
    <property type="project" value="UniProtKB-KW"/>
</dbReference>
<comment type="subcellular location">
    <subcellularLocation>
        <location evidence="1">Cell membrane</location>
        <topology evidence="1">Multi-pass membrane protein</topology>
    </subcellularLocation>
</comment>
<keyword evidence="4" id="KW-1003">Cell membrane</keyword>
<evidence type="ECO:0000256" key="3">
    <source>
        <dbReference type="ARBA" id="ARBA00022448"/>
    </source>
</evidence>
<feature type="domain" description="Major facilitator superfamily (MFS) profile" evidence="10">
    <location>
        <begin position="12"/>
        <end position="421"/>
    </location>
</feature>
<dbReference type="Gene3D" id="1.20.1250.20">
    <property type="entry name" value="MFS general substrate transporter like domains"/>
    <property type="match status" value="2"/>
</dbReference>
<feature type="transmembrane region" description="Helical" evidence="9">
    <location>
        <begin position="369"/>
        <end position="390"/>
    </location>
</feature>
<evidence type="ECO:0000313" key="11">
    <source>
        <dbReference type="EMBL" id="QCI65884.1"/>
    </source>
</evidence>
<dbReference type="AlphaFoldDB" id="A0A4D7AW42"/>
<keyword evidence="6" id="KW-0769">Symport</keyword>
<gene>
    <name evidence="11" type="ORF">E8M01_17690</name>
</gene>
<feature type="transmembrane region" description="Helical" evidence="9">
    <location>
        <begin position="50"/>
        <end position="72"/>
    </location>
</feature>
<keyword evidence="3" id="KW-0813">Transport</keyword>
<evidence type="ECO:0000256" key="5">
    <source>
        <dbReference type="ARBA" id="ARBA00022692"/>
    </source>
</evidence>
<feature type="transmembrane region" description="Helical" evidence="9">
    <location>
        <begin position="273"/>
        <end position="290"/>
    </location>
</feature>
<keyword evidence="7 9" id="KW-1133">Transmembrane helix</keyword>
<keyword evidence="8 9" id="KW-0472">Membrane</keyword>
<dbReference type="EMBL" id="CP039690">
    <property type="protein sequence ID" value="QCI65884.1"/>
    <property type="molecule type" value="Genomic_DNA"/>
</dbReference>
<protein>
    <submittedName>
        <fullName evidence="11">MHS family MFS transporter</fullName>
    </submittedName>
</protein>
<proteinExistence type="inferred from homology"/>
<feature type="transmembrane region" description="Helical" evidence="9">
    <location>
        <begin position="12"/>
        <end position="38"/>
    </location>
</feature>
<feature type="transmembrane region" description="Helical" evidence="9">
    <location>
        <begin position="328"/>
        <end position="357"/>
    </location>
</feature>
<dbReference type="Pfam" id="PF00083">
    <property type="entry name" value="Sugar_tr"/>
    <property type="match status" value="1"/>
</dbReference>
<dbReference type="RefSeq" id="WP_136961330.1">
    <property type="nucleotide sequence ID" value="NZ_CP039690.1"/>
</dbReference>
<feature type="transmembrane region" description="Helical" evidence="9">
    <location>
        <begin position="184"/>
        <end position="203"/>
    </location>
</feature>
<dbReference type="GO" id="GO:0005886">
    <property type="term" value="C:plasma membrane"/>
    <property type="evidence" value="ECO:0007669"/>
    <property type="project" value="UniProtKB-SubCell"/>
</dbReference>
<accession>A0A4D7AW42</accession>
<dbReference type="SUPFAM" id="SSF103473">
    <property type="entry name" value="MFS general substrate transporter"/>
    <property type="match status" value="1"/>
</dbReference>
<feature type="transmembrane region" description="Helical" evidence="9">
    <location>
        <begin position="396"/>
        <end position="416"/>
    </location>
</feature>
<evidence type="ECO:0000256" key="1">
    <source>
        <dbReference type="ARBA" id="ARBA00004651"/>
    </source>
</evidence>
<evidence type="ECO:0000256" key="2">
    <source>
        <dbReference type="ARBA" id="ARBA00008240"/>
    </source>
</evidence>
<dbReference type="PROSITE" id="PS00216">
    <property type="entry name" value="SUGAR_TRANSPORT_1"/>
    <property type="match status" value="1"/>
</dbReference>
<feature type="transmembrane region" description="Helical" evidence="9">
    <location>
        <begin position="233"/>
        <end position="253"/>
    </location>
</feature>
<evidence type="ECO:0000256" key="4">
    <source>
        <dbReference type="ARBA" id="ARBA00022475"/>
    </source>
</evidence>
<evidence type="ECO:0000256" key="7">
    <source>
        <dbReference type="ARBA" id="ARBA00022989"/>
    </source>
</evidence>
<name>A0A4D7AW42_9HYPH</name>
<feature type="transmembrane region" description="Helical" evidence="9">
    <location>
        <begin position="302"/>
        <end position="322"/>
    </location>
</feature>
<feature type="transmembrane region" description="Helical" evidence="9">
    <location>
        <begin position="149"/>
        <end position="172"/>
    </location>
</feature>
<dbReference type="InterPro" id="IPR005829">
    <property type="entry name" value="Sugar_transporter_CS"/>
</dbReference>
<dbReference type="InterPro" id="IPR020846">
    <property type="entry name" value="MFS_dom"/>
</dbReference>
<dbReference type="PANTHER" id="PTHR43528:SF1">
    <property type="entry name" value="ALPHA-KETOGLUTARATE PERMEASE"/>
    <property type="match status" value="1"/>
</dbReference>
<dbReference type="KEGG" id="pstg:E8M01_17690"/>
<evidence type="ECO:0000256" key="6">
    <source>
        <dbReference type="ARBA" id="ARBA00022847"/>
    </source>
</evidence>
<dbReference type="InterPro" id="IPR051084">
    <property type="entry name" value="H+-coupled_symporters"/>
</dbReference>
<evidence type="ECO:0000259" key="10">
    <source>
        <dbReference type="PROSITE" id="PS50850"/>
    </source>
</evidence>
<dbReference type="PROSITE" id="PS00217">
    <property type="entry name" value="SUGAR_TRANSPORT_2"/>
    <property type="match status" value="1"/>
</dbReference>
<evidence type="ECO:0000313" key="12">
    <source>
        <dbReference type="Proteomes" id="UP000298781"/>
    </source>
</evidence>
<evidence type="ECO:0000256" key="8">
    <source>
        <dbReference type="ARBA" id="ARBA00023136"/>
    </source>
</evidence>
<feature type="transmembrane region" description="Helical" evidence="9">
    <location>
        <begin position="84"/>
        <end position="102"/>
    </location>
</feature>
<evidence type="ECO:0000256" key="9">
    <source>
        <dbReference type="SAM" id="Phobius"/>
    </source>
</evidence>